<dbReference type="AlphaFoldDB" id="A0A182EW15"/>
<evidence type="ECO:0000313" key="1">
    <source>
        <dbReference type="EMBL" id="VDM98758.1"/>
    </source>
</evidence>
<dbReference type="Proteomes" id="UP000271087">
    <property type="component" value="Unassembled WGS sequence"/>
</dbReference>
<protein>
    <submittedName>
        <fullName evidence="3">Helitron_like_N domain-containing protein</fullName>
    </submittedName>
</protein>
<proteinExistence type="predicted"/>
<reference evidence="3" key="1">
    <citation type="submission" date="2016-06" db="UniProtKB">
        <authorList>
            <consortium name="WormBaseParasite"/>
        </authorList>
    </citation>
    <scope>IDENTIFICATION</scope>
</reference>
<dbReference type="OrthoDB" id="10055660at2759"/>
<reference evidence="1 2" key="2">
    <citation type="submission" date="2018-08" db="EMBL/GenBank/DDBJ databases">
        <authorList>
            <person name="Laetsch R D."/>
            <person name="Stevens L."/>
            <person name="Kumar S."/>
            <person name="Blaxter L. M."/>
        </authorList>
    </citation>
    <scope>NUCLEOTIDE SEQUENCE [LARGE SCALE GENOMIC DNA]</scope>
</reference>
<organism evidence="3">
    <name type="scientific">Onchocerca ochengi</name>
    <name type="common">Filarial nematode worm</name>
    <dbReference type="NCBI Taxonomy" id="42157"/>
    <lineage>
        <taxon>Eukaryota</taxon>
        <taxon>Metazoa</taxon>
        <taxon>Ecdysozoa</taxon>
        <taxon>Nematoda</taxon>
        <taxon>Chromadorea</taxon>
        <taxon>Rhabditida</taxon>
        <taxon>Spirurina</taxon>
        <taxon>Spiruromorpha</taxon>
        <taxon>Filarioidea</taxon>
        <taxon>Onchocercidae</taxon>
        <taxon>Onchocerca</taxon>
    </lineage>
</organism>
<evidence type="ECO:0000313" key="3">
    <source>
        <dbReference type="WBParaSite" id="nOo.2.0.1.t12359-RA"/>
    </source>
</evidence>
<dbReference type="WBParaSite" id="nOo.2.0.1.t12359-RA">
    <property type="protein sequence ID" value="nOo.2.0.1.t12359-RA"/>
    <property type="gene ID" value="nOo.2.0.1.g12359"/>
</dbReference>
<gene>
    <name evidence="1" type="ORF">NOO_LOCUS12359</name>
</gene>
<keyword evidence="2" id="KW-1185">Reference proteome</keyword>
<dbReference type="EMBL" id="UYRW01010407">
    <property type="protein sequence ID" value="VDM98758.1"/>
    <property type="molecule type" value="Genomic_DNA"/>
</dbReference>
<accession>A0A182EW15</accession>
<sequence length="132" mass="14984">MPSDTHKTVIHADKTPAEEHVRRFNASITDEAAVVRIIECLIFIRLNQTKLRSKECIHLQDAVVNDGDTTKVGRRTISPSSYAGSPSLMHEYVQDAIAQETMNILYEEENQQKMTVNEQSYKCGMVTSKWIT</sequence>
<name>A0A182EW15_ONCOC</name>
<evidence type="ECO:0000313" key="2">
    <source>
        <dbReference type="Proteomes" id="UP000271087"/>
    </source>
</evidence>